<reference evidence="2 3" key="1">
    <citation type="submission" date="2017-05" db="EMBL/GenBank/DDBJ databases">
        <title>The Genome Sequence of Enterococcus sp. 10A9_DIV0425.</title>
        <authorList>
            <consortium name="The Broad Institute Genomics Platform"/>
            <consortium name="The Broad Institute Genomic Center for Infectious Diseases"/>
            <person name="Earl A."/>
            <person name="Manson A."/>
            <person name="Schwartman J."/>
            <person name="Gilmore M."/>
            <person name="Abouelleil A."/>
            <person name="Cao P."/>
            <person name="Chapman S."/>
            <person name="Cusick C."/>
            <person name="Shea T."/>
            <person name="Young S."/>
            <person name="Neafsey D."/>
            <person name="Nusbaum C."/>
            <person name="Birren B."/>
        </authorList>
    </citation>
    <scope>NUCLEOTIDE SEQUENCE [LARGE SCALE GENOMIC DNA]</scope>
    <source>
        <strain evidence="2 3">10A9_DIV0425</strain>
    </source>
</reference>
<feature type="region of interest" description="Disordered" evidence="1">
    <location>
        <begin position="237"/>
        <end position="263"/>
    </location>
</feature>
<evidence type="ECO:0000313" key="2">
    <source>
        <dbReference type="EMBL" id="OTP09915.1"/>
    </source>
</evidence>
<feature type="compositionally biased region" description="Polar residues" evidence="1">
    <location>
        <begin position="237"/>
        <end position="256"/>
    </location>
</feature>
<sequence length="2147" mass="245832">MPQKAKLSKKGRIPQAASREAIEKNNNKMNDKNKSKDDQERLNYIANNIGQTPAPNGLLTLDGVLFLSNIFYNIRFVDLPEQQPVIKKNAPAFEATTRIDVRREGNHTRIYSYVSTSTINRERIQSLNMNQTMSHPSTSIAPPFVSASSFFGNQTFDNQTSTSTQSAIDIAKRAHELSVFFHQKVHGLYQLVNCTTMRRTDQVNTWIVTGKSVEQTRFTTICQDAVGQAERRNNQGMKQESENATFSSHHITNTTDYGFHPPSAEETAQKLSKVFQDSFENKHNTTIKPLNHVHNQLSETFWNELTKLFYQFFSQHEHTVSTQDQKETSGSLLSHFVDLLLQAFSVNHREQIPTHPQSEKNLNYQIKTSFSDQSNQTKKRLSEVTPEMVSKTALEMAPETLLKTVPVLNSEEEGVLSQLWQLATDFYEVVDHFLQQSIGLQFLGVEAIPLPTTRIPSLELEENYLTLNETQIIETTTGNSLVNETTSYVNGTELEVMQTEESDATEEINKKIKAFLHENKDDPSKVVIQEEQELPLPEWTSEQKENIHKKLVDFFIENGIACQESNVKELVETVGEWVLLEGASPATLDMVKVKQLAKIILEMGEESVISEEQAGLTVGSWVYETMKDNQPAALALVAETTEQPEEVSTPHSTSTGNKENNVETDGIKWRDPNVRKQVEAFFQQKKLLSDQPTKEELLIAMGKRITQEENDTIVFNHKRIQPLAKVILKALKFKDGKNKEKISNKDAELTIMKWAFETILGSSIEAYMVKTLVSAPDVDQFTMGRLRDLFTVKNLEKEGLIQLDGSTLSQKQKRFFDKLWNFFLQKELPNYFLDSSGLADNLLISDHASLMQLTGAKILKEGGYPQSFSPEDSRLMGQHFWETIIEKRITSYEEFRHLLMPSLLAVAQLEPDLLREALSKGTYKEVAISTFIGYQEAGYYKLIENQELLNRLYKAYQEALLQWRRKDALAATVAEKCREKGSRAPFYIMKQNYLLGLEEPCRDIDWFPPKLEDEYTKLTKNVSEAHLPLDKKLIEYALDAVDQKERAFIFSEGSHLYEAKAELKNESDYIDVMPVISSALGIYQLFSIRKKQITTFNLNKTDLFVAVNGEEERWYALKRLDEEGGYILYRVDQDPLSYLKYGLFNRKDLWEKGYQQVGNEIHIGNKYFKFSAHVNRSKKLSYGIEKDPFIEILSRKHSDQLYSQLYDSGNDKADIEKAWNVIKHFIPFYDCVTGIINQDVGEAVTSCTIDALLFIPVFGQIASLNMKFALGVARAFVRGGIRSVIKNSRHFLPNVAEIRKLVLGFARTLDPGFETVIGGGRLVVQKLVKFKNELRVGKKMKEMLERVESMEKAQEAWKKSIEIVEWNGLEVPVRKVNNQLYMRVTNLKTAEVFGGLFMKKGNRIEPYRPAKFTTEQLNLINLLEVRLDKKQVFVVEINPNPQAYGTGEITTVAKEGEETKRFIRMKGKLIEVTMTAIKEHGVRLDVYDRHAGKILPVNFNGVEWYFEAPTTPFVAIEVEKKIASMLDQFETQNNPSGLSAPDRKGLMWDESSRSYIKINEHYIPLILLDKKLNRYHLVKKDYNEVMTVLRFDEKKGQFRLETELERSQVIEAFLSDQSTVRQRKEKSPSNKNKSSDSRMESEPSTSQEIVSQQGFPPQNVLPASTRHSDEWTKLRKAVPFKSGFEAPRVEDDSVMLGEFSAFLPEKTAVYYNDKKWLKKKLKSVIYKNLSAKHRRDFRVYVGLKADTAPEYIKLLREKLVGEFKKAQEKCAKTKKTCNSLLKKRTLVETPQGQYLIQLFQLEKSTNQEEILREIIKKLRAVAEKGELFLQKTADLGFENIWIVSTDLVRKKGTNEYRSLCRKNLSKAEILEYDPECRILIYADAFHLDPDVKLGKETRIVGSDLILHEVTHHTEVAEDVVRYSPVEKNFTVSAEDVLKDYVDIYPTLLKSEAFKVFVNHLAKSLNKPTISMSTVAKEMETNFMLRANFQMTDAEMLMVLLRDLADGRAFNQRPRVKRSISEEGLEIESMFQYLAMKFVLGDGISKTIFQFNKAQEQTTTRTTDVVENTSVTSNRSFLNLVTSSIERSNSSTQIAVEQQISTELSETTVKKNFLDYVGTSTERSIKAKSMMSFNHPISQNKKELSLQH</sequence>
<comment type="caution">
    <text evidence="2">The sequence shown here is derived from an EMBL/GenBank/DDBJ whole genome shotgun (WGS) entry which is preliminary data.</text>
</comment>
<evidence type="ECO:0000256" key="1">
    <source>
        <dbReference type="SAM" id="MobiDB-lite"/>
    </source>
</evidence>
<gene>
    <name evidence="2" type="ORF">A5844_001609</name>
</gene>
<feature type="compositionally biased region" description="Basic and acidic residues" evidence="1">
    <location>
        <begin position="20"/>
        <end position="37"/>
    </location>
</feature>
<feature type="compositionally biased region" description="Polar residues" evidence="1">
    <location>
        <begin position="1642"/>
        <end position="1656"/>
    </location>
</feature>
<feature type="region of interest" description="Disordered" evidence="1">
    <location>
        <begin position="1"/>
        <end position="37"/>
    </location>
</feature>
<feature type="compositionally biased region" description="Polar residues" evidence="1">
    <location>
        <begin position="649"/>
        <end position="659"/>
    </location>
</feature>
<dbReference type="Proteomes" id="UP000194933">
    <property type="component" value="Unassembled WGS sequence"/>
</dbReference>
<dbReference type="EMBL" id="NGMO01000003">
    <property type="protein sequence ID" value="OTP09915.1"/>
    <property type="molecule type" value="Genomic_DNA"/>
</dbReference>
<protein>
    <submittedName>
        <fullName evidence="2">Uncharacterized protein</fullName>
    </submittedName>
</protein>
<feature type="region of interest" description="Disordered" evidence="1">
    <location>
        <begin position="1617"/>
        <end position="1668"/>
    </location>
</feature>
<accession>A0A242JX70</accession>
<feature type="compositionally biased region" description="Basic and acidic residues" evidence="1">
    <location>
        <begin position="1625"/>
        <end position="1641"/>
    </location>
</feature>
<feature type="compositionally biased region" description="Basic residues" evidence="1">
    <location>
        <begin position="1"/>
        <end position="12"/>
    </location>
</feature>
<dbReference type="RefSeq" id="WP_086284711.1">
    <property type="nucleotide sequence ID" value="NZ_NGMO01000003.1"/>
</dbReference>
<name>A0A242JX70_9ENTE</name>
<keyword evidence="3" id="KW-1185">Reference proteome</keyword>
<proteinExistence type="predicted"/>
<feature type="region of interest" description="Disordered" evidence="1">
    <location>
        <begin position="641"/>
        <end position="665"/>
    </location>
</feature>
<organism evidence="2 3">
    <name type="scientific">Candidatus Enterococcus wittei</name>
    <dbReference type="NCBI Taxonomy" id="1987383"/>
    <lineage>
        <taxon>Bacteria</taxon>
        <taxon>Bacillati</taxon>
        <taxon>Bacillota</taxon>
        <taxon>Bacilli</taxon>
        <taxon>Lactobacillales</taxon>
        <taxon>Enterococcaceae</taxon>
        <taxon>Enterococcus</taxon>
    </lineage>
</organism>
<evidence type="ECO:0000313" key="3">
    <source>
        <dbReference type="Proteomes" id="UP000194933"/>
    </source>
</evidence>